<dbReference type="SUPFAM" id="SSF53756">
    <property type="entry name" value="UDP-Glycosyltransferase/glycogen phosphorylase"/>
    <property type="match status" value="1"/>
</dbReference>
<dbReference type="OrthoDB" id="9215500at2759"/>
<dbReference type="Gene3D" id="3.40.50.2000">
    <property type="entry name" value="Glycogen Phosphorylase B"/>
    <property type="match status" value="1"/>
</dbReference>
<evidence type="ECO:0000256" key="1">
    <source>
        <dbReference type="ARBA" id="ARBA00006047"/>
    </source>
</evidence>
<keyword evidence="2 3" id="KW-0808">Transferase</keyword>
<dbReference type="PANTHER" id="PTHR11468:SF3">
    <property type="entry name" value="GLYCOGEN PHOSPHORYLASE, LIVER FORM"/>
    <property type="match status" value="1"/>
</dbReference>
<keyword evidence="2" id="KW-0328">Glycosyltransferase</keyword>
<dbReference type="Proteomes" id="UP000439903">
    <property type="component" value="Unassembled WGS sequence"/>
</dbReference>
<comment type="cofactor">
    <cofactor evidence="2">
        <name>pyridoxal 5'-phosphate</name>
        <dbReference type="ChEBI" id="CHEBI:597326"/>
    </cofactor>
</comment>
<organism evidence="3 4">
    <name type="scientific">Gigaspora margarita</name>
    <dbReference type="NCBI Taxonomy" id="4874"/>
    <lineage>
        <taxon>Eukaryota</taxon>
        <taxon>Fungi</taxon>
        <taxon>Fungi incertae sedis</taxon>
        <taxon>Mucoromycota</taxon>
        <taxon>Glomeromycotina</taxon>
        <taxon>Glomeromycetes</taxon>
        <taxon>Diversisporales</taxon>
        <taxon>Gigasporaceae</taxon>
        <taxon>Gigaspora</taxon>
    </lineage>
</organism>
<name>A0A8H3X9U2_GIGMA</name>
<keyword evidence="2" id="KW-0119">Carbohydrate metabolism</keyword>
<dbReference type="GO" id="GO:0005737">
    <property type="term" value="C:cytoplasm"/>
    <property type="evidence" value="ECO:0007669"/>
    <property type="project" value="TreeGrafter"/>
</dbReference>
<comment type="similarity">
    <text evidence="1 2">Belongs to the glycogen phosphorylase family.</text>
</comment>
<evidence type="ECO:0000256" key="2">
    <source>
        <dbReference type="RuleBase" id="RU000587"/>
    </source>
</evidence>
<dbReference type="GO" id="GO:0008184">
    <property type="term" value="F:glycogen phosphorylase activity"/>
    <property type="evidence" value="ECO:0007669"/>
    <property type="project" value="InterPro"/>
</dbReference>
<keyword evidence="2" id="KW-0663">Pyridoxal phosphate</keyword>
<dbReference type="InterPro" id="IPR000811">
    <property type="entry name" value="Glyco_trans_35"/>
</dbReference>
<dbReference type="GO" id="GO:0030170">
    <property type="term" value="F:pyridoxal phosphate binding"/>
    <property type="evidence" value="ECO:0007669"/>
    <property type="project" value="TreeGrafter"/>
</dbReference>
<proteinExistence type="inferred from homology"/>
<dbReference type="PANTHER" id="PTHR11468">
    <property type="entry name" value="GLYCOGEN PHOSPHORYLASE"/>
    <property type="match status" value="1"/>
</dbReference>
<comment type="function">
    <text evidence="2">Allosteric enzyme that catalyzes the rate-limiting step in glycogen catabolism, the phosphorolytic cleavage of glycogen to produce glucose-1-phosphate, and plays a central role in maintaining cellular and organismal glucose homeostasis.</text>
</comment>
<evidence type="ECO:0000313" key="3">
    <source>
        <dbReference type="EMBL" id="KAF0427643.1"/>
    </source>
</evidence>
<accession>A0A8H3X9U2</accession>
<reference evidence="3 4" key="1">
    <citation type="journal article" date="2019" name="Environ. Microbiol.">
        <title>At the nexus of three kingdoms: the genome of the mycorrhizal fungus Gigaspora margarita provides insights into plant, endobacterial and fungal interactions.</title>
        <authorList>
            <person name="Venice F."/>
            <person name="Ghignone S."/>
            <person name="Salvioli di Fossalunga A."/>
            <person name="Amselem J."/>
            <person name="Novero M."/>
            <person name="Xianan X."/>
            <person name="Sedzielewska Toro K."/>
            <person name="Morin E."/>
            <person name="Lipzen A."/>
            <person name="Grigoriev I.V."/>
            <person name="Henrissat B."/>
            <person name="Martin F.M."/>
            <person name="Bonfante P."/>
        </authorList>
    </citation>
    <scope>NUCLEOTIDE SEQUENCE [LARGE SCALE GENOMIC DNA]</scope>
    <source>
        <strain evidence="3 4">BEG34</strain>
    </source>
</reference>
<dbReference type="AlphaFoldDB" id="A0A8H3X9U2"/>
<protein>
    <recommendedName>
        <fullName evidence="2">Alpha-1,4 glucan phosphorylase</fullName>
        <ecNumber evidence="2">2.4.1.1</ecNumber>
    </recommendedName>
</protein>
<dbReference type="GO" id="GO:0005980">
    <property type="term" value="P:glycogen catabolic process"/>
    <property type="evidence" value="ECO:0007669"/>
    <property type="project" value="TreeGrafter"/>
</dbReference>
<dbReference type="EC" id="2.4.1.1" evidence="2"/>
<dbReference type="EMBL" id="WTPW01001584">
    <property type="protein sequence ID" value="KAF0427643.1"/>
    <property type="molecule type" value="Genomic_DNA"/>
</dbReference>
<comment type="catalytic activity">
    <reaction evidence="2">
        <text>[(1-&gt;4)-alpha-D-glucosyl](n) + phosphate = [(1-&gt;4)-alpha-D-glucosyl](n-1) + alpha-D-glucose 1-phosphate</text>
        <dbReference type="Rhea" id="RHEA:41732"/>
        <dbReference type="Rhea" id="RHEA-COMP:9584"/>
        <dbReference type="Rhea" id="RHEA-COMP:9586"/>
        <dbReference type="ChEBI" id="CHEBI:15444"/>
        <dbReference type="ChEBI" id="CHEBI:43474"/>
        <dbReference type="ChEBI" id="CHEBI:58601"/>
        <dbReference type="EC" id="2.4.1.1"/>
    </reaction>
</comment>
<evidence type="ECO:0000313" key="4">
    <source>
        <dbReference type="Proteomes" id="UP000439903"/>
    </source>
</evidence>
<dbReference type="Pfam" id="PF00343">
    <property type="entry name" value="Phosphorylase"/>
    <property type="match status" value="1"/>
</dbReference>
<sequence length="77" mass="8457">MMSGDNTGPGPTWPLRKPRHFTEASGISNMKFVLSGGLILGTVDGANIEIHREIGDDNIFKFGNLADQVKDLRHAHR</sequence>
<keyword evidence="4" id="KW-1185">Reference proteome</keyword>
<gene>
    <name evidence="3" type="ORF">F8M41_005989</name>
</gene>
<comment type="caution">
    <text evidence="3">The sequence shown here is derived from an EMBL/GenBank/DDBJ whole genome shotgun (WGS) entry which is preliminary data.</text>
</comment>